<dbReference type="InterPro" id="IPR010310">
    <property type="entry name" value="T7SS_ESAT-6-like"/>
</dbReference>
<dbReference type="Proteomes" id="UP000694257">
    <property type="component" value="Chromosome"/>
</dbReference>
<dbReference type="Pfam" id="PF06013">
    <property type="entry name" value="WXG100"/>
    <property type="match status" value="1"/>
</dbReference>
<gene>
    <name evidence="2" type="ORF">KV110_01640</name>
</gene>
<reference evidence="2 3" key="1">
    <citation type="submission" date="2021-07" db="EMBL/GenBank/DDBJ databases">
        <title>Whole Genome Sequence of Nocardia Iowensis.</title>
        <authorList>
            <person name="Lamm A."/>
            <person name="Collins-Fairclough A.M."/>
            <person name="Bunk B."/>
            <person name="Sproer C."/>
        </authorList>
    </citation>
    <scope>NUCLEOTIDE SEQUENCE [LARGE SCALE GENOMIC DNA]</scope>
    <source>
        <strain evidence="2 3">NRRL 5646</strain>
    </source>
</reference>
<name>A0ABX8RQM3_NOCIO</name>
<keyword evidence="3" id="KW-1185">Reference proteome</keyword>
<evidence type="ECO:0000256" key="1">
    <source>
        <dbReference type="RuleBase" id="RU362001"/>
    </source>
</evidence>
<dbReference type="RefSeq" id="WP_218472768.1">
    <property type="nucleotide sequence ID" value="NZ_BAABJN010000009.1"/>
</dbReference>
<evidence type="ECO:0000313" key="3">
    <source>
        <dbReference type="Proteomes" id="UP000694257"/>
    </source>
</evidence>
<dbReference type="EMBL" id="CP078145">
    <property type="protein sequence ID" value="QXN91919.1"/>
    <property type="molecule type" value="Genomic_DNA"/>
</dbReference>
<organism evidence="2 3">
    <name type="scientific">Nocardia iowensis</name>
    <dbReference type="NCBI Taxonomy" id="204891"/>
    <lineage>
        <taxon>Bacteria</taxon>
        <taxon>Bacillati</taxon>
        <taxon>Actinomycetota</taxon>
        <taxon>Actinomycetes</taxon>
        <taxon>Mycobacteriales</taxon>
        <taxon>Nocardiaceae</taxon>
        <taxon>Nocardia</taxon>
    </lineage>
</organism>
<comment type="similarity">
    <text evidence="1">Belongs to the WXG100 family.</text>
</comment>
<dbReference type="NCBIfam" id="TIGR03930">
    <property type="entry name" value="WXG100_ESAT6"/>
    <property type="match status" value="1"/>
</dbReference>
<sequence length="99" mass="11090">MADDNSYRVNLAQLDEAIATMAAFGADVEGWLREVDAKVAELHLSWSSRAAQAQRDAHDRWMAGAAEMRENLDELREVARRAHTSYTTAVNTNVGMWPQ</sequence>
<proteinExistence type="inferred from homology"/>
<accession>A0ABX8RQM3</accession>
<evidence type="ECO:0000313" key="2">
    <source>
        <dbReference type="EMBL" id="QXN91919.1"/>
    </source>
</evidence>
<protein>
    <recommendedName>
        <fullName evidence="1">ESAT-6-like protein</fullName>
    </recommendedName>
</protein>